<protein>
    <recommendedName>
        <fullName evidence="11">Endo-1,3-beta-glucanase btgC</fullName>
    </recommendedName>
    <alternativeName>
        <fullName evidence="10">Laminarinase btgC</fullName>
    </alternativeName>
</protein>
<dbReference type="GO" id="GO:0071555">
    <property type="term" value="P:cell wall organization"/>
    <property type="evidence" value="ECO:0007669"/>
    <property type="project" value="UniProtKB-KW"/>
</dbReference>
<evidence type="ECO:0000256" key="10">
    <source>
        <dbReference type="ARBA" id="ARBA00042373"/>
    </source>
</evidence>
<proteinExistence type="predicted"/>
<dbReference type="GO" id="GO:0005886">
    <property type="term" value="C:plasma membrane"/>
    <property type="evidence" value="ECO:0007669"/>
    <property type="project" value="UniProtKB-SubCell"/>
</dbReference>
<evidence type="ECO:0000313" key="13">
    <source>
        <dbReference type="EMBL" id="OIR02386.1"/>
    </source>
</evidence>
<keyword evidence="12" id="KW-1133">Transmembrane helix</keyword>
<feature type="transmembrane region" description="Helical" evidence="12">
    <location>
        <begin position="548"/>
        <end position="570"/>
    </location>
</feature>
<gene>
    <name evidence="13" type="ORF">GALL_155440</name>
</gene>
<evidence type="ECO:0000256" key="11">
    <source>
        <dbReference type="ARBA" id="ARBA00043078"/>
    </source>
</evidence>
<comment type="function">
    <text evidence="9">Glucanases play a role in cell expansion during growth, in cell-cell fusion during mating, and in spore release during sporulation. This enzyme may be involved in beta-glucan degradation. Active on laminarin and lichenan.</text>
</comment>
<evidence type="ECO:0000256" key="2">
    <source>
        <dbReference type="ARBA" id="ARBA00022475"/>
    </source>
</evidence>
<dbReference type="EMBL" id="MLJW01000075">
    <property type="protein sequence ID" value="OIR02386.1"/>
    <property type="molecule type" value="Genomic_DNA"/>
</dbReference>
<evidence type="ECO:0000256" key="8">
    <source>
        <dbReference type="ARBA" id="ARBA00023326"/>
    </source>
</evidence>
<evidence type="ECO:0000256" key="4">
    <source>
        <dbReference type="ARBA" id="ARBA00023136"/>
    </source>
</evidence>
<comment type="caution">
    <text evidence="13">The sequence shown here is derived from an EMBL/GenBank/DDBJ whole genome shotgun (WGS) entry which is preliminary data.</text>
</comment>
<keyword evidence="12" id="KW-0812">Transmembrane</keyword>
<keyword evidence="2" id="KW-1003">Cell membrane</keyword>
<evidence type="ECO:0000256" key="12">
    <source>
        <dbReference type="SAM" id="Phobius"/>
    </source>
</evidence>
<keyword evidence="4 12" id="KW-0472">Membrane</keyword>
<dbReference type="InterPro" id="IPR017853">
    <property type="entry name" value="GH"/>
</dbReference>
<evidence type="ECO:0000256" key="3">
    <source>
        <dbReference type="ARBA" id="ARBA00022801"/>
    </source>
</evidence>
<dbReference type="InterPro" id="IPR050732">
    <property type="entry name" value="Beta-glucan_modifiers"/>
</dbReference>
<name>A0A1J5S2T7_9ZZZZ</name>
<dbReference type="GO" id="GO:0016787">
    <property type="term" value="F:hydrolase activity"/>
    <property type="evidence" value="ECO:0007669"/>
    <property type="project" value="UniProtKB-KW"/>
</dbReference>
<dbReference type="PANTHER" id="PTHR16631:SF17">
    <property type="entry name" value="GLUCAN ENDO-1,3-BETA-GLUCOSIDASE BTGC"/>
    <property type="match status" value="1"/>
</dbReference>
<evidence type="ECO:0000256" key="6">
    <source>
        <dbReference type="ARBA" id="ARBA00023277"/>
    </source>
</evidence>
<accession>A0A1J5S2T7</accession>
<sequence>MLSDLLPDRAGTSKVRRSWLLQPGRKAGHGWGMMRFLSLLVAAALAAGLAAALWVGCDRPVPVADSWSGPVQSVSFAPFRRGQSPLTKVYPTPAQIGEDLKSLVGLARGVRTYTSEEGMEVVPELAAKLGLKVTFGAWLTNETEAKGRLRNHQEIAALIKAANAHPKEIERVIVGNEVLLRRDLTPDQLIAYIRQVKAAVKQPVSYADVWAFYLKYPQVAKEVDFITIHILPFWEDEPVSIDHVDDYIVKIVDKMRAAFPGKPILIGEAGWPSLGRDRGPAVVDVVNEARFVRKMANVAAKYHFDYNIVEAFDQPWKSALENTVGAAWGILDIDRRPKFAMSGPVEQVRDWKSRAALALLLGLAATLAWGRKIQGFPARLAFALMAQILAWATVTTAFHAEAVSFRWWQDLWAPLRAALGLGASWIALRRAQAFLQDGHQAVSGGAPPPAAFGRRVGRGGVLGNAESLMIVSGLYGVVWSLLLLVDGRYRDIPDIDFSAPCLATLLLLLIRAVQARRHGGGLGAALAFDGLFSPIPVPTRRRATLLRLLAWGLVLGALMSVGSEGLALAMGEDFAKNHPALGARIPLVLRGMIDNREMVLWAVMQLVMAVPFLARRQEG</sequence>
<keyword evidence="8" id="KW-0624">Polysaccharide degradation</keyword>
<keyword evidence="7" id="KW-0961">Cell wall biogenesis/degradation</keyword>
<evidence type="ECO:0000256" key="9">
    <source>
        <dbReference type="ARBA" id="ARBA00037649"/>
    </source>
</evidence>
<keyword evidence="6" id="KW-0119">Carbohydrate metabolism</keyword>
<comment type="subcellular location">
    <subcellularLocation>
        <location evidence="1">Cell membrane</location>
    </subcellularLocation>
</comment>
<keyword evidence="3" id="KW-0378">Hydrolase</keyword>
<feature type="transmembrane region" description="Helical" evidence="12">
    <location>
        <begin position="598"/>
        <end position="614"/>
    </location>
</feature>
<feature type="transmembrane region" description="Helical" evidence="12">
    <location>
        <begin position="381"/>
        <end position="399"/>
    </location>
</feature>
<dbReference type="SUPFAM" id="SSF51445">
    <property type="entry name" value="(Trans)glycosidases"/>
    <property type="match status" value="1"/>
</dbReference>
<keyword evidence="5" id="KW-0325">Glycoprotein</keyword>
<evidence type="ECO:0000256" key="7">
    <source>
        <dbReference type="ARBA" id="ARBA00023316"/>
    </source>
</evidence>
<organism evidence="13">
    <name type="scientific">mine drainage metagenome</name>
    <dbReference type="NCBI Taxonomy" id="410659"/>
    <lineage>
        <taxon>unclassified sequences</taxon>
        <taxon>metagenomes</taxon>
        <taxon>ecological metagenomes</taxon>
    </lineage>
</organism>
<evidence type="ECO:0000256" key="5">
    <source>
        <dbReference type="ARBA" id="ARBA00023180"/>
    </source>
</evidence>
<dbReference type="Gene3D" id="3.20.20.80">
    <property type="entry name" value="Glycosidases"/>
    <property type="match status" value="1"/>
</dbReference>
<dbReference type="AlphaFoldDB" id="A0A1J5S2T7"/>
<evidence type="ECO:0000256" key="1">
    <source>
        <dbReference type="ARBA" id="ARBA00004236"/>
    </source>
</evidence>
<dbReference type="GO" id="GO:0000272">
    <property type="term" value="P:polysaccharide catabolic process"/>
    <property type="evidence" value="ECO:0007669"/>
    <property type="project" value="UniProtKB-KW"/>
</dbReference>
<reference evidence="13" key="1">
    <citation type="submission" date="2016-10" db="EMBL/GenBank/DDBJ databases">
        <title>Sequence of Gallionella enrichment culture.</title>
        <authorList>
            <person name="Poehlein A."/>
            <person name="Muehling M."/>
            <person name="Daniel R."/>
        </authorList>
    </citation>
    <scope>NUCLEOTIDE SEQUENCE</scope>
</reference>
<dbReference type="PANTHER" id="PTHR16631">
    <property type="entry name" value="GLUCAN 1,3-BETA-GLUCOSIDASE"/>
    <property type="match status" value="1"/>
</dbReference>
<feature type="transmembrane region" description="Helical" evidence="12">
    <location>
        <begin position="468"/>
        <end position="485"/>
    </location>
</feature>